<feature type="transmembrane region" description="Helical" evidence="8">
    <location>
        <begin position="12"/>
        <end position="34"/>
    </location>
</feature>
<keyword evidence="6 8" id="KW-0472">Membrane</keyword>
<evidence type="ECO:0000256" key="5">
    <source>
        <dbReference type="ARBA" id="ARBA00022989"/>
    </source>
</evidence>
<organism evidence="9 10">
    <name type="scientific">Pseudosulfitobacter koreensis</name>
    <dbReference type="NCBI Taxonomy" id="2968472"/>
    <lineage>
        <taxon>Bacteria</taxon>
        <taxon>Pseudomonadati</taxon>
        <taxon>Pseudomonadota</taxon>
        <taxon>Alphaproteobacteria</taxon>
        <taxon>Rhodobacterales</taxon>
        <taxon>Roseobacteraceae</taxon>
        <taxon>Pseudosulfitobacter</taxon>
    </lineage>
</organism>
<keyword evidence="3" id="KW-1003">Cell membrane</keyword>
<evidence type="ECO:0000256" key="8">
    <source>
        <dbReference type="SAM" id="Phobius"/>
    </source>
</evidence>
<comment type="similarity">
    <text evidence="2 7">Belongs to the ExbD/TolR family.</text>
</comment>
<dbReference type="InterPro" id="IPR003400">
    <property type="entry name" value="ExbD"/>
</dbReference>
<evidence type="ECO:0000256" key="1">
    <source>
        <dbReference type="ARBA" id="ARBA00004162"/>
    </source>
</evidence>
<name>A0ABT1YY62_9RHOB</name>
<evidence type="ECO:0000256" key="2">
    <source>
        <dbReference type="ARBA" id="ARBA00005811"/>
    </source>
</evidence>
<gene>
    <name evidence="9" type="ORF">NTA49_04690</name>
</gene>
<evidence type="ECO:0000256" key="3">
    <source>
        <dbReference type="ARBA" id="ARBA00022475"/>
    </source>
</evidence>
<dbReference type="Proteomes" id="UP001165396">
    <property type="component" value="Unassembled WGS sequence"/>
</dbReference>
<comment type="caution">
    <text evidence="9">The sequence shown here is derived from an EMBL/GenBank/DDBJ whole genome shotgun (WGS) entry which is preliminary data.</text>
</comment>
<evidence type="ECO:0000256" key="7">
    <source>
        <dbReference type="RuleBase" id="RU003879"/>
    </source>
</evidence>
<accession>A0ABT1YY62</accession>
<keyword evidence="4 7" id="KW-0812">Transmembrane</keyword>
<reference evidence="9" key="1">
    <citation type="submission" date="2022-07" db="EMBL/GenBank/DDBJ databases">
        <title>Pseudosulfitobacter sp. strain AP-MA-4, whole genome sequence.</title>
        <authorList>
            <person name="Jiang Y."/>
        </authorList>
    </citation>
    <scope>NUCLEOTIDE SEQUENCE</scope>
    <source>
        <strain evidence="9">AP-MA-4</strain>
    </source>
</reference>
<evidence type="ECO:0000256" key="4">
    <source>
        <dbReference type="ARBA" id="ARBA00022692"/>
    </source>
</evidence>
<keyword evidence="7" id="KW-0653">Protein transport</keyword>
<dbReference type="EMBL" id="JANKJG010000002">
    <property type="protein sequence ID" value="MCR8825827.1"/>
    <property type="molecule type" value="Genomic_DNA"/>
</dbReference>
<dbReference type="Pfam" id="PF02472">
    <property type="entry name" value="ExbD"/>
    <property type="match status" value="1"/>
</dbReference>
<evidence type="ECO:0000313" key="9">
    <source>
        <dbReference type="EMBL" id="MCR8825827.1"/>
    </source>
</evidence>
<proteinExistence type="inferred from homology"/>
<evidence type="ECO:0000256" key="6">
    <source>
        <dbReference type="ARBA" id="ARBA00023136"/>
    </source>
</evidence>
<dbReference type="RefSeq" id="WP_258293501.1">
    <property type="nucleotide sequence ID" value="NZ_JANKJG010000002.1"/>
</dbReference>
<sequence length="126" mass="13188">MRTTRQKSEREPTIALINVVFLMLVFFMVAGTLAPPLDPDLKLVETADLKGEAPSDALVIGADGTLTHRGQPVDVAGFVGAVPVADATARLIPDRAAPAHVVIETARALRAAGAGRVVIVTEKALQ</sequence>
<comment type="subcellular location">
    <subcellularLocation>
        <location evidence="1">Cell membrane</location>
        <topology evidence="1">Single-pass membrane protein</topology>
    </subcellularLocation>
    <subcellularLocation>
        <location evidence="7">Cell membrane</location>
        <topology evidence="7">Single-pass type II membrane protein</topology>
    </subcellularLocation>
</comment>
<keyword evidence="10" id="KW-1185">Reference proteome</keyword>
<keyword evidence="5 8" id="KW-1133">Transmembrane helix</keyword>
<keyword evidence="7" id="KW-0813">Transport</keyword>
<evidence type="ECO:0000313" key="10">
    <source>
        <dbReference type="Proteomes" id="UP001165396"/>
    </source>
</evidence>
<protein>
    <submittedName>
        <fullName evidence="9">Biopolymer transporter ExbD</fullName>
    </submittedName>
</protein>